<reference evidence="1 2" key="2">
    <citation type="submission" date="2018-11" db="EMBL/GenBank/DDBJ databases">
        <authorList>
            <consortium name="Pathogen Informatics"/>
        </authorList>
    </citation>
    <scope>NUCLEOTIDE SEQUENCE [LARGE SCALE GENOMIC DNA]</scope>
</reference>
<sequence>MATPQPPSESLKEKWMKELESGEFRRAMGFHGHRLSDDGQSSREGAKSSSRFTILESLLYYVDTAGQLAVGFSSSAQCAPFHERRDGKVGACIAAGAKCTTP</sequence>
<evidence type="ECO:0000313" key="1">
    <source>
        <dbReference type="EMBL" id="VDM39635.1"/>
    </source>
</evidence>
<reference evidence="3" key="1">
    <citation type="submission" date="2016-06" db="UniProtKB">
        <authorList>
            <consortium name="WormBaseParasite"/>
        </authorList>
    </citation>
    <scope>IDENTIFICATION</scope>
</reference>
<organism evidence="2 3">
    <name type="scientific">Toxocara canis</name>
    <name type="common">Canine roundworm</name>
    <dbReference type="NCBI Taxonomy" id="6265"/>
    <lineage>
        <taxon>Eukaryota</taxon>
        <taxon>Metazoa</taxon>
        <taxon>Ecdysozoa</taxon>
        <taxon>Nematoda</taxon>
        <taxon>Chromadorea</taxon>
        <taxon>Rhabditida</taxon>
        <taxon>Spirurina</taxon>
        <taxon>Ascaridomorpha</taxon>
        <taxon>Ascaridoidea</taxon>
        <taxon>Toxocaridae</taxon>
        <taxon>Toxocara</taxon>
    </lineage>
</organism>
<dbReference type="AlphaFoldDB" id="A0A183UIJ4"/>
<evidence type="ECO:0000313" key="3">
    <source>
        <dbReference type="WBParaSite" id="TCNE_0000831401-mRNA-1"/>
    </source>
</evidence>
<evidence type="ECO:0000313" key="2">
    <source>
        <dbReference type="Proteomes" id="UP000050794"/>
    </source>
</evidence>
<proteinExistence type="predicted"/>
<keyword evidence="2" id="KW-1185">Reference proteome</keyword>
<protein>
    <submittedName>
        <fullName evidence="3">PH domain-containing protein</fullName>
    </submittedName>
</protein>
<dbReference type="WBParaSite" id="TCNE_0000831401-mRNA-1">
    <property type="protein sequence ID" value="TCNE_0000831401-mRNA-1"/>
    <property type="gene ID" value="TCNE_0000831401"/>
</dbReference>
<dbReference type="Proteomes" id="UP000050794">
    <property type="component" value="Unassembled WGS sequence"/>
</dbReference>
<name>A0A183UIJ4_TOXCA</name>
<gene>
    <name evidence="1" type="ORF">TCNE_LOCUS8314</name>
</gene>
<accession>A0A183UIJ4</accession>
<dbReference type="EMBL" id="UYWY01019874">
    <property type="protein sequence ID" value="VDM39635.1"/>
    <property type="molecule type" value="Genomic_DNA"/>
</dbReference>